<reference evidence="2" key="1">
    <citation type="submission" date="2022-07" db="EMBL/GenBank/DDBJ databases">
        <title>Bacterial species isolated from the porcine tonsil microbiota.</title>
        <authorList>
            <person name="Oliveira I.M.F."/>
        </authorList>
    </citation>
    <scope>NUCLEOTIDE SEQUENCE</scope>
    <source>
        <strain evidence="2">8QC2O2</strain>
    </source>
</reference>
<sequence length="152" mass="18031">MGYEQLLINQDIEIYETNYLPSFQSGLYYNGTIYIKNKMNSIKKHETLAEEIGHHELTYGNITDQKILMNRKYELKARRYGYELLISLDGIISAYNDGVHNIFEMANYFEVSENYINDVLKHYKMKFGLSTYHNGYVIKFSPLQVFKHIQFE</sequence>
<gene>
    <name evidence="2" type="ORF">NQ032_03365</name>
</gene>
<evidence type="ECO:0000313" key="3">
    <source>
        <dbReference type="Proteomes" id="UP001204068"/>
    </source>
</evidence>
<protein>
    <submittedName>
        <fullName evidence="2">ImmA/IrrE family metallo-endopeptidase</fullName>
    </submittedName>
</protein>
<dbReference type="RefSeq" id="WP_185160475.1">
    <property type="nucleotide sequence ID" value="NZ_CP048732.1"/>
</dbReference>
<dbReference type="InterPro" id="IPR010359">
    <property type="entry name" value="IrrE_HExxH"/>
</dbReference>
<dbReference type="Proteomes" id="UP001204068">
    <property type="component" value="Unassembled WGS sequence"/>
</dbReference>
<evidence type="ECO:0000313" key="2">
    <source>
        <dbReference type="EMBL" id="MCQ9302657.1"/>
    </source>
</evidence>
<dbReference type="Pfam" id="PF06114">
    <property type="entry name" value="Peptidase_M78"/>
    <property type="match status" value="1"/>
</dbReference>
<proteinExistence type="predicted"/>
<dbReference type="AlphaFoldDB" id="A0AAW5LKE4"/>
<name>A0AAW5LKE4_MAMSC</name>
<evidence type="ECO:0000259" key="1">
    <source>
        <dbReference type="Pfam" id="PF06114"/>
    </source>
</evidence>
<comment type="caution">
    <text evidence="2">The sequence shown here is derived from an EMBL/GenBank/DDBJ whole genome shotgun (WGS) entry which is preliminary data.</text>
</comment>
<feature type="domain" description="IrrE N-terminal-like" evidence="1">
    <location>
        <begin position="16"/>
        <end position="116"/>
    </location>
</feature>
<dbReference type="EMBL" id="JANILD010000001">
    <property type="protein sequence ID" value="MCQ9302657.1"/>
    <property type="molecule type" value="Genomic_DNA"/>
</dbReference>
<organism evidence="2 3">
    <name type="scientific">Mammaliicoccus sciuri</name>
    <name type="common">Staphylococcus sciuri</name>
    <dbReference type="NCBI Taxonomy" id="1296"/>
    <lineage>
        <taxon>Bacteria</taxon>
        <taxon>Bacillati</taxon>
        <taxon>Bacillota</taxon>
        <taxon>Bacilli</taxon>
        <taxon>Bacillales</taxon>
        <taxon>Staphylococcaceae</taxon>
        <taxon>Mammaliicoccus</taxon>
    </lineage>
</organism>
<accession>A0AAW5LKE4</accession>